<feature type="domain" description="AB hydrolase-1" evidence="1">
    <location>
        <begin position="109"/>
        <end position="361"/>
    </location>
</feature>
<dbReference type="PANTHER" id="PTHR46438">
    <property type="entry name" value="ALPHA/BETA-HYDROLASES SUPERFAMILY PROTEIN"/>
    <property type="match status" value="1"/>
</dbReference>
<reference evidence="2" key="1">
    <citation type="submission" date="2021-01" db="UniProtKB">
        <authorList>
            <consortium name="EnsemblPlants"/>
        </authorList>
    </citation>
    <scope>IDENTIFICATION</scope>
</reference>
<keyword evidence="3" id="KW-1185">Reference proteome</keyword>
<protein>
    <recommendedName>
        <fullName evidence="1">AB hydrolase-1 domain-containing protein</fullName>
    </recommendedName>
</protein>
<dbReference type="PANTHER" id="PTHR46438:SF7">
    <property type="entry name" value="ALPHA_BETA-HYDROLASES SUPERFAMILY PROTEIN"/>
    <property type="match status" value="1"/>
</dbReference>
<sequence>MAAAAAAAAVGPWRIRADVSTGNHNHYNGRRPSFLIHERQPRSFRPKSFRTGFLGAAVASSSSSTIPELVKADVEEMRGRGQKWNWKGYNINYVVFPAVAPAAPSTHNLLLVHGFGASIPHWRWNVLTLSQSCTVYAIDLLGFGSSDKPPDFQYTMESWAELILDFCHQVIQKPTILVGNSVGSLACVLAAATDSKSLVRGLVLLNCAGGMNNKAIVDDWRIKLLFPLLWFIDFLLRQRSIASKIFNRVKQSDNLKNILSSVYGNKDSVDDELVEIIKGPADDEGALDAFVSIITGPPGPNPVQLMPQISIPVLILWGDQDPFTPLDGPVGKYFATLPSQLPNVTLSVLEGVGHCPHDDRPELVHEKLLPWLAHLPQS</sequence>
<dbReference type="GO" id="GO:0047746">
    <property type="term" value="F:chlorophyllase activity"/>
    <property type="evidence" value="ECO:0007669"/>
    <property type="project" value="EnsemblPlants"/>
</dbReference>
<accession>A0A7N0U755</accession>
<dbReference type="EnsemblPlants" id="Kaladp0056s0151.1.v1.1">
    <property type="protein sequence ID" value="Kaladp0056s0151.1.v1.1"/>
    <property type="gene ID" value="Kaladp0056s0151.v1.1"/>
</dbReference>
<dbReference type="FunFam" id="3.40.50.1820:FF:000174">
    <property type="entry name" value="Predicted protein"/>
    <property type="match status" value="1"/>
</dbReference>
<evidence type="ECO:0000313" key="3">
    <source>
        <dbReference type="Proteomes" id="UP000594263"/>
    </source>
</evidence>
<dbReference type="Pfam" id="PF00561">
    <property type="entry name" value="Abhydrolase_1"/>
    <property type="match status" value="1"/>
</dbReference>
<dbReference type="InterPro" id="IPR029058">
    <property type="entry name" value="AB_hydrolase_fold"/>
</dbReference>
<dbReference type="Gramene" id="Kaladp0056s0151.1.v1.1">
    <property type="protein sequence ID" value="Kaladp0056s0151.1.v1.1"/>
    <property type="gene ID" value="Kaladp0056s0151.v1.1"/>
</dbReference>
<dbReference type="AlphaFoldDB" id="A0A7N0U755"/>
<proteinExistence type="predicted"/>
<dbReference type="GO" id="GO:0009534">
    <property type="term" value="C:chloroplast thylakoid"/>
    <property type="evidence" value="ECO:0007669"/>
    <property type="project" value="EnsemblPlants"/>
</dbReference>
<dbReference type="GO" id="GO:0015994">
    <property type="term" value="P:chlorophyll metabolic process"/>
    <property type="evidence" value="ECO:0007669"/>
    <property type="project" value="EnsemblPlants"/>
</dbReference>
<dbReference type="PRINTS" id="PR00111">
    <property type="entry name" value="ABHYDROLASE"/>
</dbReference>
<dbReference type="SUPFAM" id="SSF53474">
    <property type="entry name" value="alpha/beta-Hydrolases"/>
    <property type="match status" value="1"/>
</dbReference>
<dbReference type="OMA" id="IRRTLYQ"/>
<evidence type="ECO:0000313" key="2">
    <source>
        <dbReference type="EnsemblPlants" id="Kaladp0056s0151.1.v1.1"/>
    </source>
</evidence>
<evidence type="ECO:0000259" key="1">
    <source>
        <dbReference type="Pfam" id="PF00561"/>
    </source>
</evidence>
<dbReference type="InterPro" id="IPR000073">
    <property type="entry name" value="AB_hydrolase_1"/>
</dbReference>
<organism evidence="2 3">
    <name type="scientific">Kalanchoe fedtschenkoi</name>
    <name type="common">Lavender scallops</name>
    <name type="synonym">South American air plant</name>
    <dbReference type="NCBI Taxonomy" id="63787"/>
    <lineage>
        <taxon>Eukaryota</taxon>
        <taxon>Viridiplantae</taxon>
        <taxon>Streptophyta</taxon>
        <taxon>Embryophyta</taxon>
        <taxon>Tracheophyta</taxon>
        <taxon>Spermatophyta</taxon>
        <taxon>Magnoliopsida</taxon>
        <taxon>eudicotyledons</taxon>
        <taxon>Gunneridae</taxon>
        <taxon>Pentapetalae</taxon>
        <taxon>Saxifragales</taxon>
        <taxon>Crassulaceae</taxon>
        <taxon>Kalanchoe</taxon>
    </lineage>
</organism>
<dbReference type="Proteomes" id="UP000594263">
    <property type="component" value="Unplaced"/>
</dbReference>
<name>A0A7N0U755_KALFE</name>
<dbReference type="Gene3D" id="3.40.50.1820">
    <property type="entry name" value="alpha/beta hydrolase"/>
    <property type="match status" value="1"/>
</dbReference>